<evidence type="ECO:0000256" key="1">
    <source>
        <dbReference type="SAM" id="SignalP"/>
    </source>
</evidence>
<reference evidence="2 3" key="1">
    <citation type="submission" date="2020-04" db="EMBL/GenBank/DDBJ databases">
        <title>A novel species of genus Lactobacillus that was isolated from fermented food Zha-chili.</title>
        <authorList>
            <person name="Zhang Z."/>
        </authorList>
    </citation>
    <scope>NUCLEOTIDE SEQUENCE [LARGE SCALE GENOMIC DNA]</scope>
    <source>
        <strain evidence="3">HBUAS51383</strain>
    </source>
</reference>
<evidence type="ECO:0000313" key="2">
    <source>
        <dbReference type="EMBL" id="NLR19394.1"/>
    </source>
</evidence>
<dbReference type="EMBL" id="JAAXLJ010000025">
    <property type="protein sequence ID" value="NLR19394.1"/>
    <property type="molecule type" value="Genomic_DNA"/>
</dbReference>
<sequence length="149" mass="16506">MKLFKNLLIGIALGAAMVFGIGQLSQAPTASASSWHRGTPKVLRGKYQGKLPKGSALGFGPISIIAANHTIDQSSGMPQIYTKNVKYKKYGHYYRIIGHAVKSGMFRGGKMDTMYYKKGHSLKEQPTSEYISHHHSFKWIGKGDILHKK</sequence>
<keyword evidence="3" id="KW-1185">Reference proteome</keyword>
<name>A0ABX1KZN0_9LACO</name>
<accession>A0ABX1KZN0</accession>
<gene>
    <name evidence="2" type="ORF">HC026_10870</name>
</gene>
<evidence type="ECO:0000313" key="3">
    <source>
        <dbReference type="Proteomes" id="UP000763447"/>
    </source>
</evidence>
<protein>
    <submittedName>
        <fullName evidence="2">Uncharacterized protein</fullName>
    </submittedName>
</protein>
<feature type="chain" id="PRO_5046915179" evidence="1">
    <location>
        <begin position="28"/>
        <end position="149"/>
    </location>
</feature>
<dbReference type="Proteomes" id="UP000763447">
    <property type="component" value="Unassembled WGS sequence"/>
</dbReference>
<keyword evidence="1" id="KW-0732">Signal</keyword>
<dbReference type="RefSeq" id="WP_168925954.1">
    <property type="nucleotide sequence ID" value="NZ_JAAXLJ010000025.1"/>
</dbReference>
<feature type="signal peptide" evidence="1">
    <location>
        <begin position="1"/>
        <end position="27"/>
    </location>
</feature>
<organism evidence="2 3">
    <name type="scientific">Secundilactobacillus angelensis</name>
    <dbReference type="NCBI Taxonomy" id="2722706"/>
    <lineage>
        <taxon>Bacteria</taxon>
        <taxon>Bacillati</taxon>
        <taxon>Bacillota</taxon>
        <taxon>Bacilli</taxon>
        <taxon>Lactobacillales</taxon>
        <taxon>Lactobacillaceae</taxon>
        <taxon>Secundilactobacillus</taxon>
    </lineage>
</organism>
<proteinExistence type="predicted"/>
<comment type="caution">
    <text evidence="2">The sequence shown here is derived from an EMBL/GenBank/DDBJ whole genome shotgun (WGS) entry which is preliminary data.</text>
</comment>